<evidence type="ECO:0000256" key="8">
    <source>
        <dbReference type="ARBA" id="ARBA00023209"/>
    </source>
</evidence>
<dbReference type="GO" id="GO:0008654">
    <property type="term" value="P:phospholipid biosynthetic process"/>
    <property type="evidence" value="ECO:0007669"/>
    <property type="project" value="UniProtKB-UniRule"/>
</dbReference>
<comment type="caution">
    <text evidence="11">The sequence shown here is derived from an EMBL/GenBank/DDBJ whole genome shotgun (WGS) entry which is preliminary data.</text>
</comment>
<evidence type="ECO:0000313" key="12">
    <source>
        <dbReference type="Proteomes" id="UP000223596"/>
    </source>
</evidence>
<keyword evidence="7 10" id="KW-0472">Membrane</keyword>
<feature type="transmembrane region" description="Helical" evidence="10">
    <location>
        <begin position="55"/>
        <end position="79"/>
    </location>
</feature>
<feature type="transmembrane region" description="Helical" evidence="10">
    <location>
        <begin position="155"/>
        <end position="172"/>
    </location>
</feature>
<dbReference type="AlphaFoldDB" id="A0AB36TG11"/>
<name>A0AB36TG11_ACETH</name>
<accession>A0AB36TG11</accession>
<dbReference type="GO" id="GO:0005886">
    <property type="term" value="C:plasma membrane"/>
    <property type="evidence" value="ECO:0007669"/>
    <property type="project" value="UniProtKB-SubCell"/>
</dbReference>
<dbReference type="NCBIfam" id="TIGR00023">
    <property type="entry name" value="glycerol-3-phosphate 1-O-acyltransferase PlsY"/>
    <property type="match status" value="1"/>
</dbReference>
<feature type="transmembrane region" description="Helical" evidence="10">
    <location>
        <begin position="124"/>
        <end position="148"/>
    </location>
</feature>
<evidence type="ECO:0000256" key="10">
    <source>
        <dbReference type="HAMAP-Rule" id="MF_01043"/>
    </source>
</evidence>
<dbReference type="SMART" id="SM01207">
    <property type="entry name" value="G3P_acyltransf"/>
    <property type="match status" value="1"/>
</dbReference>
<keyword evidence="1 10" id="KW-1003">Cell membrane</keyword>
<comment type="subcellular location">
    <subcellularLocation>
        <location evidence="10">Cell membrane</location>
        <topology evidence="10">Multi-pass membrane protein</topology>
    </subcellularLocation>
</comment>
<keyword evidence="5 10" id="KW-1133">Transmembrane helix</keyword>
<keyword evidence="2 10" id="KW-0444">Lipid biosynthesis</keyword>
<keyword evidence="8 10" id="KW-0594">Phospholipid biosynthesis</keyword>
<comment type="subunit">
    <text evidence="10">Probably interacts with PlsX.</text>
</comment>
<proteinExistence type="inferred from homology"/>
<evidence type="ECO:0000256" key="4">
    <source>
        <dbReference type="ARBA" id="ARBA00022692"/>
    </source>
</evidence>
<protein>
    <recommendedName>
        <fullName evidence="10">Glycerol-3-phosphate acyltransferase</fullName>
    </recommendedName>
    <alternativeName>
        <fullName evidence="10">Acyl-PO4 G3P acyltransferase</fullName>
    </alternativeName>
    <alternativeName>
        <fullName evidence="10">Acyl-phosphate--glycerol-3-phosphate acyltransferase</fullName>
    </alternativeName>
    <alternativeName>
        <fullName evidence="10">G3P acyltransferase</fullName>
        <shortName evidence="10">GPAT</shortName>
        <ecNumber evidence="10">2.3.1.275</ecNumber>
    </alternativeName>
    <alternativeName>
        <fullName evidence="10">Lysophosphatidic acid synthase</fullName>
        <shortName evidence="10">LPA synthase</shortName>
    </alternativeName>
</protein>
<dbReference type="EC" id="2.3.1.275" evidence="10"/>
<comment type="catalytic activity">
    <reaction evidence="10">
        <text>an acyl phosphate + sn-glycerol 3-phosphate = a 1-acyl-sn-glycero-3-phosphate + phosphate</text>
        <dbReference type="Rhea" id="RHEA:34075"/>
        <dbReference type="ChEBI" id="CHEBI:43474"/>
        <dbReference type="ChEBI" id="CHEBI:57597"/>
        <dbReference type="ChEBI" id="CHEBI:57970"/>
        <dbReference type="ChEBI" id="CHEBI:59918"/>
        <dbReference type="EC" id="2.3.1.275"/>
    </reaction>
</comment>
<sequence>MVWPVLKAVVAALIGYLLGSANTSLIVGKFYGVDVRKHGSGNAGMTNTLRTLGKFPAFLVILGDTLKGILACVIGYYIFKIGFDSSELNFTVELDRAGLLAGGLGAILGHNWPLYFGFKGGKGVLTTFAVIMLAGPYQGLILLGVFLVVVVLTRYVSLGSITAALCFPFLVAFMEKDIIYIVFAVFVSLLVIIRHRSNIVRLCKGTENKLGAKKNE</sequence>
<comment type="similarity">
    <text evidence="10">Belongs to the PlsY family.</text>
</comment>
<keyword evidence="6 10" id="KW-0443">Lipid metabolism</keyword>
<evidence type="ECO:0000256" key="7">
    <source>
        <dbReference type="ARBA" id="ARBA00023136"/>
    </source>
</evidence>
<keyword evidence="9 10" id="KW-1208">Phospholipid metabolism</keyword>
<dbReference type="PANTHER" id="PTHR30309:SF0">
    <property type="entry name" value="GLYCEROL-3-PHOSPHATE ACYLTRANSFERASE-RELATED"/>
    <property type="match status" value="1"/>
</dbReference>
<dbReference type="HAMAP" id="MF_01043">
    <property type="entry name" value="PlsY"/>
    <property type="match status" value="1"/>
</dbReference>
<keyword evidence="4 10" id="KW-0812">Transmembrane</keyword>
<feature type="transmembrane region" description="Helical" evidence="10">
    <location>
        <begin position="178"/>
        <end position="194"/>
    </location>
</feature>
<evidence type="ECO:0000313" key="11">
    <source>
        <dbReference type="EMBL" id="PFH02471.1"/>
    </source>
</evidence>
<dbReference type="RefSeq" id="WP_003515600.1">
    <property type="nucleotide sequence ID" value="NZ_CP013828.1"/>
</dbReference>
<dbReference type="EMBL" id="PDBW01000001">
    <property type="protein sequence ID" value="PFH02471.1"/>
    <property type="molecule type" value="Genomic_DNA"/>
</dbReference>
<evidence type="ECO:0000256" key="6">
    <source>
        <dbReference type="ARBA" id="ARBA00023098"/>
    </source>
</evidence>
<dbReference type="GO" id="GO:0043772">
    <property type="term" value="F:acyl-phosphate glycerol-3-phosphate acyltransferase activity"/>
    <property type="evidence" value="ECO:0007669"/>
    <property type="project" value="UniProtKB-UniRule"/>
</dbReference>
<evidence type="ECO:0000256" key="3">
    <source>
        <dbReference type="ARBA" id="ARBA00022679"/>
    </source>
</evidence>
<dbReference type="Proteomes" id="UP000223596">
    <property type="component" value="Unassembled WGS sequence"/>
</dbReference>
<gene>
    <name evidence="10" type="primary">plsY</name>
    <name evidence="11" type="ORF">M972_111249</name>
</gene>
<feature type="transmembrane region" description="Helical" evidence="10">
    <location>
        <begin position="99"/>
        <end position="118"/>
    </location>
</feature>
<dbReference type="InterPro" id="IPR003811">
    <property type="entry name" value="G3P_acylTferase_PlsY"/>
</dbReference>
<evidence type="ECO:0000256" key="2">
    <source>
        <dbReference type="ARBA" id="ARBA00022516"/>
    </source>
</evidence>
<evidence type="ECO:0000256" key="9">
    <source>
        <dbReference type="ARBA" id="ARBA00023264"/>
    </source>
</evidence>
<reference evidence="11 12" key="1">
    <citation type="submission" date="2017-09" db="EMBL/GenBank/DDBJ databases">
        <title>Evaluation of Pacific Biosciences Sequencing Technology to Finishing C. thermocellum Genome Sequences.</title>
        <authorList>
            <person name="Brown S."/>
        </authorList>
    </citation>
    <scope>NUCLEOTIDE SEQUENCE [LARGE SCALE GENOMIC DNA]</scope>
    <source>
        <strain evidence="11 12">AD2</strain>
    </source>
</reference>
<organism evidence="11 12">
    <name type="scientific">Acetivibrio thermocellus AD2</name>
    <dbReference type="NCBI Taxonomy" id="1138384"/>
    <lineage>
        <taxon>Bacteria</taxon>
        <taxon>Bacillati</taxon>
        <taxon>Bacillota</taxon>
        <taxon>Clostridia</taxon>
        <taxon>Eubacteriales</taxon>
        <taxon>Oscillospiraceae</taxon>
        <taxon>Acetivibrio</taxon>
    </lineage>
</organism>
<comment type="pathway">
    <text evidence="10">Lipid metabolism; phospholipid metabolism.</text>
</comment>
<comment type="function">
    <text evidence="10">Catalyzes the transfer of an acyl group from acyl-phosphate (acyl-PO(4)) to glycerol-3-phosphate (G3P) to form lysophosphatidic acid (LPA). This enzyme utilizes acyl-phosphate as fatty acyl donor, but not acyl-CoA or acyl-ACP.</text>
</comment>
<evidence type="ECO:0000256" key="1">
    <source>
        <dbReference type="ARBA" id="ARBA00022475"/>
    </source>
</evidence>
<evidence type="ECO:0000256" key="5">
    <source>
        <dbReference type="ARBA" id="ARBA00022989"/>
    </source>
</evidence>
<dbReference type="PANTHER" id="PTHR30309">
    <property type="entry name" value="INNER MEMBRANE PROTEIN YGIH"/>
    <property type="match status" value="1"/>
</dbReference>
<dbReference type="Pfam" id="PF02660">
    <property type="entry name" value="G3P_acyltransf"/>
    <property type="match status" value="1"/>
</dbReference>
<dbReference type="GeneID" id="35805200"/>
<keyword evidence="3 10" id="KW-0808">Transferase</keyword>
<keyword evidence="11" id="KW-0012">Acyltransferase</keyword>